<evidence type="ECO:0000256" key="5">
    <source>
        <dbReference type="ARBA" id="ARBA00022694"/>
    </source>
</evidence>
<dbReference type="AlphaFoldDB" id="A0A1V8TGP5"/>
<dbReference type="EC" id="2.1.1.216" evidence="8"/>
<comment type="caution">
    <text evidence="16">The sequence shown here is derived from an EMBL/GenBank/DDBJ whole genome shotgun (WGS) entry which is preliminary data.</text>
</comment>
<dbReference type="PROSITE" id="PS51626">
    <property type="entry name" value="SAM_MT_TRM1"/>
    <property type="match status" value="1"/>
</dbReference>
<gene>
    <name evidence="16" type="ORF">B0A48_03843</name>
</gene>
<evidence type="ECO:0000256" key="4">
    <source>
        <dbReference type="ARBA" id="ARBA00022691"/>
    </source>
</evidence>
<evidence type="ECO:0000256" key="14">
    <source>
        <dbReference type="SAM" id="MobiDB-lite"/>
    </source>
</evidence>
<keyword evidence="4 13" id="KW-0949">S-adenosyl-L-methionine</keyword>
<dbReference type="SUPFAM" id="SSF51197">
    <property type="entry name" value="Clavaminate synthase-like"/>
    <property type="match status" value="1"/>
</dbReference>
<dbReference type="SUPFAM" id="SSF53335">
    <property type="entry name" value="S-adenosyl-L-methionine-dependent methyltransferases"/>
    <property type="match status" value="1"/>
</dbReference>
<dbReference type="EMBL" id="NAJO01000008">
    <property type="protein sequence ID" value="OQO10546.1"/>
    <property type="molecule type" value="Genomic_DNA"/>
</dbReference>
<accession>A0A1V8TGP5</accession>
<evidence type="ECO:0000313" key="16">
    <source>
        <dbReference type="EMBL" id="OQO10546.1"/>
    </source>
</evidence>
<comment type="catalytic activity">
    <reaction evidence="9">
        <text>guanosine(26) in tRNA + 2 S-adenosyl-L-methionine = N(2)-dimethylguanosine(26) in tRNA + 2 S-adenosyl-L-homocysteine + 2 H(+)</text>
        <dbReference type="Rhea" id="RHEA:43140"/>
        <dbReference type="Rhea" id="RHEA-COMP:10359"/>
        <dbReference type="Rhea" id="RHEA-COMP:10360"/>
        <dbReference type="ChEBI" id="CHEBI:15378"/>
        <dbReference type="ChEBI" id="CHEBI:57856"/>
        <dbReference type="ChEBI" id="CHEBI:59789"/>
        <dbReference type="ChEBI" id="CHEBI:74269"/>
        <dbReference type="ChEBI" id="CHEBI:74513"/>
        <dbReference type="EC" id="2.1.1.216"/>
    </reaction>
</comment>
<dbReference type="Gene3D" id="3.30.56.70">
    <property type="entry name" value="N2,N2-dimethylguanosine tRNA methyltransferase, C-terminal domain"/>
    <property type="match status" value="1"/>
</dbReference>
<keyword evidence="17" id="KW-1185">Reference proteome</keyword>
<evidence type="ECO:0000256" key="6">
    <source>
        <dbReference type="ARBA" id="ARBA00022884"/>
    </source>
</evidence>
<protein>
    <recommendedName>
        <fullName evidence="8">tRNA (guanine(26)-N(2))-dimethyltransferase</fullName>
        <ecNumber evidence="8">2.1.1.216</ecNumber>
    </recommendedName>
    <alternativeName>
        <fullName evidence="11">tRNA 2,2-dimethylguanosine-26 methyltransferase</fullName>
    </alternativeName>
    <alternativeName>
        <fullName evidence="10">tRNA(guanine-26,N(2)-N(2)) methyltransferase</fullName>
    </alternativeName>
    <alternativeName>
        <fullName evidence="12">tRNA(m(2,2)G26)dimethyltransferase</fullName>
    </alternativeName>
</protein>
<dbReference type="OrthoDB" id="6349953at2759"/>
<keyword evidence="7" id="KW-0560">Oxidoreductase</keyword>
<evidence type="ECO:0000256" key="9">
    <source>
        <dbReference type="ARBA" id="ARBA00051897"/>
    </source>
</evidence>
<keyword evidence="5 13" id="KW-0819">tRNA processing</keyword>
<comment type="similarity">
    <text evidence="13">Belongs to the class I-like SAM-binding methyltransferase superfamily. Trm1 family.</text>
</comment>
<dbReference type="FunCoup" id="A0A1V8TGP5">
    <property type="interactions" value="2168"/>
</dbReference>
<proteinExistence type="inferred from homology"/>
<dbReference type="InterPro" id="IPR042296">
    <property type="entry name" value="tRNA_met_Trm1_C"/>
</dbReference>
<dbReference type="GO" id="GO:0005634">
    <property type="term" value="C:nucleus"/>
    <property type="evidence" value="ECO:0007669"/>
    <property type="project" value="TreeGrafter"/>
</dbReference>
<dbReference type="GO" id="GO:0002940">
    <property type="term" value="P:tRNA N2-guanine methylation"/>
    <property type="evidence" value="ECO:0007669"/>
    <property type="project" value="TreeGrafter"/>
</dbReference>
<dbReference type="InParanoid" id="A0A1V8TGP5"/>
<dbReference type="InterPro" id="IPR029063">
    <property type="entry name" value="SAM-dependent_MTases_sf"/>
</dbReference>
<dbReference type="PANTHER" id="PTHR10631">
    <property type="entry name" value="N 2 ,N 2 -DIMETHYLGUANOSINE TRNA METHYLTRANSFERASE"/>
    <property type="match status" value="1"/>
</dbReference>
<evidence type="ECO:0000256" key="11">
    <source>
        <dbReference type="ARBA" id="ARBA00082896"/>
    </source>
</evidence>
<keyword evidence="3 13" id="KW-0808">Transferase</keyword>
<feature type="compositionally biased region" description="Basic and acidic residues" evidence="14">
    <location>
        <begin position="348"/>
        <end position="371"/>
    </location>
</feature>
<dbReference type="Pfam" id="PF02668">
    <property type="entry name" value="TauD"/>
    <property type="match status" value="1"/>
</dbReference>
<dbReference type="STRING" id="1507870.A0A1V8TGP5"/>
<organism evidence="16 17">
    <name type="scientific">Cryoendolithus antarcticus</name>
    <dbReference type="NCBI Taxonomy" id="1507870"/>
    <lineage>
        <taxon>Eukaryota</taxon>
        <taxon>Fungi</taxon>
        <taxon>Dikarya</taxon>
        <taxon>Ascomycota</taxon>
        <taxon>Pezizomycotina</taxon>
        <taxon>Dothideomycetes</taxon>
        <taxon>Dothideomycetidae</taxon>
        <taxon>Cladosporiales</taxon>
        <taxon>Cladosporiaceae</taxon>
        <taxon>Cryoendolithus</taxon>
    </lineage>
</organism>
<dbReference type="GO" id="GO:0016491">
    <property type="term" value="F:oxidoreductase activity"/>
    <property type="evidence" value="ECO:0007669"/>
    <property type="project" value="UniProtKB-KW"/>
</dbReference>
<dbReference type="Gene3D" id="3.60.130.10">
    <property type="entry name" value="Clavaminate synthase-like"/>
    <property type="match status" value="1"/>
</dbReference>
<evidence type="ECO:0000256" key="3">
    <source>
        <dbReference type="ARBA" id="ARBA00022679"/>
    </source>
</evidence>
<dbReference type="GO" id="GO:0160104">
    <property type="term" value="F:tRNA (guanine(26)-N2)-dimethyltransferase activity"/>
    <property type="evidence" value="ECO:0007669"/>
    <property type="project" value="UniProtKB-EC"/>
</dbReference>
<feature type="compositionally biased region" description="Polar residues" evidence="14">
    <location>
        <begin position="391"/>
        <end position="411"/>
    </location>
</feature>
<feature type="region of interest" description="Disordered" evidence="14">
    <location>
        <begin position="910"/>
        <end position="935"/>
    </location>
</feature>
<dbReference type="GO" id="GO:0000049">
    <property type="term" value="F:tRNA binding"/>
    <property type="evidence" value="ECO:0007669"/>
    <property type="project" value="UniProtKB-UniRule"/>
</dbReference>
<reference evidence="17" key="1">
    <citation type="submission" date="2017-03" db="EMBL/GenBank/DDBJ databases">
        <title>Genomes of endolithic fungi from Antarctica.</title>
        <authorList>
            <person name="Coleine C."/>
            <person name="Masonjones S."/>
            <person name="Stajich J.E."/>
        </authorList>
    </citation>
    <scope>NUCLEOTIDE SEQUENCE [LARGE SCALE GENOMIC DNA]</scope>
    <source>
        <strain evidence="17">CCFEE 5527</strain>
    </source>
</reference>
<dbReference type="Pfam" id="PF02005">
    <property type="entry name" value="TRM"/>
    <property type="match status" value="2"/>
</dbReference>
<dbReference type="FunFam" id="3.30.56.70:FF:000001">
    <property type="entry name" value="tRNA (guanine(26)-N(2))-dimethyltransferase"/>
    <property type="match status" value="1"/>
</dbReference>
<feature type="compositionally biased region" description="Acidic residues" evidence="14">
    <location>
        <begin position="374"/>
        <end position="384"/>
    </location>
</feature>
<dbReference type="InterPro" id="IPR002905">
    <property type="entry name" value="Trm1"/>
</dbReference>
<evidence type="ECO:0000259" key="15">
    <source>
        <dbReference type="Pfam" id="PF02668"/>
    </source>
</evidence>
<keyword evidence="2 13" id="KW-0489">Methyltransferase</keyword>
<name>A0A1V8TGP5_9PEZI</name>
<dbReference type="InterPro" id="IPR003819">
    <property type="entry name" value="TauD/TfdA-like"/>
</dbReference>
<evidence type="ECO:0000256" key="8">
    <source>
        <dbReference type="ARBA" id="ARBA00039099"/>
    </source>
</evidence>
<feature type="compositionally biased region" description="Basic and acidic residues" evidence="14">
    <location>
        <begin position="305"/>
        <end position="340"/>
    </location>
</feature>
<evidence type="ECO:0000256" key="10">
    <source>
        <dbReference type="ARBA" id="ARBA00077143"/>
    </source>
</evidence>
<dbReference type="CDD" id="cd00250">
    <property type="entry name" value="CAS_like"/>
    <property type="match status" value="1"/>
</dbReference>
<dbReference type="Proteomes" id="UP000192596">
    <property type="component" value="Unassembled WGS sequence"/>
</dbReference>
<dbReference type="PANTHER" id="PTHR10631:SF3">
    <property type="entry name" value="TRNA (GUANINE(26)-N(2))-DIMETHYLTRANSFERASE"/>
    <property type="match status" value="1"/>
</dbReference>
<dbReference type="NCBIfam" id="TIGR00308">
    <property type="entry name" value="TRM1"/>
    <property type="match status" value="1"/>
</dbReference>
<feature type="domain" description="TauD/TfdA-like" evidence="15">
    <location>
        <begin position="5"/>
        <end position="199"/>
    </location>
</feature>
<feature type="region of interest" description="Disordered" evidence="14">
    <location>
        <begin position="290"/>
        <end position="421"/>
    </location>
</feature>
<keyword evidence="1 13" id="KW-0820">tRNA-binding</keyword>
<evidence type="ECO:0000256" key="12">
    <source>
        <dbReference type="ARBA" id="ARBA00083299"/>
    </source>
</evidence>
<keyword evidence="6 13" id="KW-0694">RNA-binding</keyword>
<dbReference type="InterPro" id="IPR042098">
    <property type="entry name" value="TauD-like_sf"/>
</dbReference>
<evidence type="ECO:0000256" key="13">
    <source>
        <dbReference type="PROSITE-ProRule" id="PRU00958"/>
    </source>
</evidence>
<evidence type="ECO:0000313" key="17">
    <source>
        <dbReference type="Proteomes" id="UP000192596"/>
    </source>
</evidence>
<dbReference type="FunFam" id="3.40.50.150:FF:000051">
    <property type="entry name" value="tRNA (guanine(26)-N(2))-dimethyltransferase"/>
    <property type="match status" value="1"/>
</dbReference>
<sequence>MVARVYGFCSVVHTPPTPEATQALLESIGPIRNTHYGGFYDFTADLSSRDTAYTNESLEPHTDNTYFTEPAGLQALHMLSHTDGSGGESSLVDGFKAAQILRETDPEAYRILSTTGVYAHASGNEGISIQPAAPAPTLSHDKYVDRLTQVRWNNADRAGVAAQIGEEMEAWYRAAAKWDAILSDLNNQYWFQLKPGTLLSVPISADPKFDQLVEHEGKTYRTIREGKAYILVPPKARTEIDPKAAAKDSESQTVFYNPIQQFNRDLSVLAIRAFGRDLCERRRVRYEGSKEKRVEKRNVRKEKKGKNAGDHAKVVDKVNEAAAEERRAAADKGTLKRAREADEDDDESPVKLRKSTDGEKLAIESEVEHSVDPVPEDMQVDEVNGDGATAPSKTTVEPRTTAETAPASGSNALAEVNGSVKGSKPPFRILDALSATGLRALRYAQEVPFATAITANDMSRDAVRSIALNVKHNGLESTITAHTSNALAHMYSVAFPPSDSHGPDHVSHRYDVIDLDPYGTAAPFIDAALHALNDGGLLCVTCTDSAVFASCGYPEKTFALYGGLPTKGPHSHEGGLRLILNSIATSAARHGLAIEPLLSLSIDFYIRVFVRVRKSPADVKFLAGKTMIAYNCDAGCGSWTTQLLGRNHQAQSKTKSDTVNWKHGAAQAPSTDRHCEHCGYKTHVAGPMWAGPLHNAQFIEKMLEDVQTADHEVYATHARIEGMLDTALDEIYAPTFVPEKPSFTSSSNPDVLISKSIPEQVDNIPFFFIPSALSKVLHCVAPSEAAIKGALRHMGYRATRSHCKPGSVKTEAPWSVVWEVMREWVRQKSPLKEGSLREGMPGWRIMQAARVIEEGVADPIGADGADCAAAAAADAATAAADMNGTAAAPPASGPTPKLMKVVFDEALGRDKPRKKRLVRYQQNPRENWGPMARAK</sequence>
<dbReference type="Gene3D" id="3.40.50.150">
    <property type="entry name" value="Vaccinia Virus protein VP39"/>
    <property type="match status" value="1"/>
</dbReference>
<evidence type="ECO:0000256" key="7">
    <source>
        <dbReference type="ARBA" id="ARBA00023002"/>
    </source>
</evidence>
<evidence type="ECO:0000256" key="1">
    <source>
        <dbReference type="ARBA" id="ARBA00022555"/>
    </source>
</evidence>
<evidence type="ECO:0000256" key="2">
    <source>
        <dbReference type="ARBA" id="ARBA00022603"/>
    </source>
</evidence>